<dbReference type="AlphaFoldDB" id="A0A4Q9H4B5"/>
<gene>
    <name evidence="1" type="ORF">EYS42_06710</name>
</gene>
<protein>
    <submittedName>
        <fullName evidence="1">Uncharacterized protein</fullName>
    </submittedName>
</protein>
<accession>A0A4Q9H4B5</accession>
<dbReference type="Gene3D" id="3.40.720.10">
    <property type="entry name" value="Alkaline Phosphatase, subunit A"/>
    <property type="match status" value="1"/>
</dbReference>
<evidence type="ECO:0000313" key="2">
    <source>
        <dbReference type="Proteomes" id="UP000292120"/>
    </source>
</evidence>
<keyword evidence="2" id="KW-1185">Reference proteome</keyword>
<proteinExistence type="predicted"/>
<dbReference type="RefSeq" id="WP_130967063.1">
    <property type="nucleotide sequence ID" value="NZ_SIXI01000002.1"/>
</dbReference>
<dbReference type="Proteomes" id="UP000292120">
    <property type="component" value="Unassembled WGS sequence"/>
</dbReference>
<reference evidence="1 2" key="1">
    <citation type="submission" date="2019-02" db="EMBL/GenBank/DDBJ databases">
        <title>Aquabacterium sp. strain KMB7.</title>
        <authorList>
            <person name="Chen W.-M."/>
        </authorList>
    </citation>
    <scope>NUCLEOTIDE SEQUENCE [LARGE SCALE GENOMIC DNA]</scope>
    <source>
        <strain evidence="1 2">KMB7</strain>
    </source>
</reference>
<dbReference type="OrthoDB" id="244470at2"/>
<evidence type="ECO:0000313" key="1">
    <source>
        <dbReference type="EMBL" id="TBO32855.1"/>
    </source>
</evidence>
<comment type="caution">
    <text evidence="1">The sequence shown here is derived from an EMBL/GenBank/DDBJ whole genome shotgun (WGS) entry which is preliminary data.</text>
</comment>
<dbReference type="InterPro" id="IPR017850">
    <property type="entry name" value="Alkaline_phosphatase_core_sf"/>
</dbReference>
<name>A0A4Q9H4B5_9BURK</name>
<dbReference type="EMBL" id="SIXI01000002">
    <property type="protein sequence ID" value="TBO32855.1"/>
    <property type="molecule type" value="Genomic_DNA"/>
</dbReference>
<dbReference type="SUPFAM" id="SSF53649">
    <property type="entry name" value="Alkaline phosphatase-like"/>
    <property type="match status" value="1"/>
</dbReference>
<sequence length="465" mass="51460">MNRALIVLQLNEVNPEVLLRLVARGCLPNFQALLQRHPMVTTAVDEHGDNLEPWIQWVTAHTGLERSEHGAVHLSDAQHQPMRQVWDLLEEAGVACGLVSPMNASSQGFTGQFFIPDPWSTRNVTHPASLAPIHRFIAERVHRHHASLEIESSPVDFVRALRRAGVGVSSLAALVRCYLQARVDPRAAWRVPAALDALLWRLTLSLHRKHATRYTSVFLNAVAHYQHHYWTAHEPEHWAPRHPGLFAQPNLLAQAKLRPGDDPMTHGLVVYDQILGEAVAEVGAEGVMVMTGLSQVPFEGDSQGEGFCLYRPFDHQRLMVALGLGHVEVAPLMSRDMMLHGLTAAQQVEVSELLSSMTLNGRALFSCTPESGGRLFCKVAYTVVARPDDRVCWSRQGQARHVRFGDHFQLITFKTGGHHAHGFLLADPSWTDGWLQQGVLPLSSFPGLVAKGMGVSVPQSMRLAA</sequence>
<organism evidence="1 2">
    <name type="scientific">Aquabacterium lacunae</name>
    <dbReference type="NCBI Taxonomy" id="2528630"/>
    <lineage>
        <taxon>Bacteria</taxon>
        <taxon>Pseudomonadati</taxon>
        <taxon>Pseudomonadota</taxon>
        <taxon>Betaproteobacteria</taxon>
        <taxon>Burkholderiales</taxon>
        <taxon>Aquabacterium</taxon>
    </lineage>
</organism>